<keyword evidence="5" id="KW-0539">Nucleus</keyword>
<feature type="compositionally biased region" description="Low complexity" evidence="6">
    <location>
        <begin position="303"/>
        <end position="318"/>
    </location>
</feature>
<keyword evidence="2" id="KW-0805">Transcription regulation</keyword>
<keyword evidence="3" id="KW-0238">DNA-binding</keyword>
<dbReference type="FunFam" id="4.10.280.10:FF:000093">
    <property type="entry name" value="BHLH domain class transcription factor"/>
    <property type="match status" value="1"/>
</dbReference>
<keyword evidence="4" id="KW-0804">Transcription</keyword>
<evidence type="ECO:0000256" key="6">
    <source>
        <dbReference type="SAM" id="MobiDB-lite"/>
    </source>
</evidence>
<feature type="region of interest" description="Disordered" evidence="6">
    <location>
        <begin position="260"/>
        <end position="318"/>
    </location>
</feature>
<evidence type="ECO:0000256" key="3">
    <source>
        <dbReference type="ARBA" id="ARBA00023125"/>
    </source>
</evidence>
<evidence type="ECO:0000256" key="2">
    <source>
        <dbReference type="ARBA" id="ARBA00023015"/>
    </source>
</evidence>
<evidence type="ECO:0000256" key="1">
    <source>
        <dbReference type="ARBA" id="ARBA00004123"/>
    </source>
</evidence>
<sequence length="682" mass="74906">MIIMIWAPMIGVPEANPPPGGTGIHPTLTRSQIRGRYYVNPLPCRIFNDYPSKIIVSRVEKIINRKRIFSRKLRRFSRLLPRELYRIQYPPVEVNATPISGEGIVKYMNSAMELPQSRPFGGEGRKPTHDFLSLYSHSTIQQDPRSPSQGGYLQTHDFLQPLERVGKSSAKEETTVEISSTVEKPLPAAPPPPPSSSGEHILPGGIGTYSISHISYFNQKIPKSEGTMFTIAQASSTEKNDDNSNCSSYTGSGFTLWEESAGKKGKTGKENAGDRSTSLREAAVKVGQWASQSSSDNHHHRNSFSSLSSSQPSGVKSQSFMEMIKSAKGSIQDDDLLDDDDEFLLKKENSGTTLKVLSGELRVKVDGKNTDQKPNTPRSKHSATEQRRRSKINDRFQMLRELIPHSDQKRDKASFLLEVIEYIQFLQEKVQKYEGPYVGWNQEPAKLMPWRNNHKPAESYVDQSRGINSGSGPALVYAAKFDEKKIAVSPAIPGTAQNPVDSEMSTATTFKSMDHQPGITNKSIPFPMSLQPNYFTPVRSGGVVAQLPPRLTTSDAENTTSQPQAQLCNIRSCTSNGVVASDKLKEQELTIESGTINISSAYSQGLLNTLTQALQTSGVDLSQASISVQIDLGKRANGRPVVPASIVKDLEAPSSNQGTARSRVGSGEDPDHAPKKLKTHKS</sequence>
<feature type="region of interest" description="Disordered" evidence="6">
    <location>
        <begin position="166"/>
        <end position="204"/>
    </location>
</feature>
<feature type="compositionally biased region" description="Low complexity" evidence="6">
    <location>
        <begin position="176"/>
        <end position="186"/>
    </location>
</feature>
<evidence type="ECO:0000256" key="4">
    <source>
        <dbReference type="ARBA" id="ARBA00023163"/>
    </source>
</evidence>
<evidence type="ECO:0000256" key="5">
    <source>
        <dbReference type="ARBA" id="ARBA00023242"/>
    </source>
</evidence>
<feature type="region of interest" description="Disordered" evidence="6">
    <location>
        <begin position="644"/>
        <end position="682"/>
    </location>
</feature>
<comment type="subcellular location">
    <subcellularLocation>
        <location evidence="1">Nucleus</location>
    </subcellularLocation>
</comment>
<dbReference type="GO" id="GO:0003700">
    <property type="term" value="F:DNA-binding transcription factor activity"/>
    <property type="evidence" value="ECO:0007669"/>
    <property type="project" value="InterPro"/>
</dbReference>
<dbReference type="GO" id="GO:0005634">
    <property type="term" value="C:nucleus"/>
    <property type="evidence" value="ECO:0007669"/>
    <property type="project" value="UniProtKB-SubCell"/>
</dbReference>
<dbReference type="InterPro" id="IPR011598">
    <property type="entry name" value="bHLH_dom"/>
</dbReference>
<dbReference type="Pfam" id="PF00010">
    <property type="entry name" value="HLH"/>
    <property type="match status" value="1"/>
</dbReference>
<feature type="domain" description="BHLH" evidence="7">
    <location>
        <begin position="376"/>
        <end position="426"/>
    </location>
</feature>
<dbReference type="SUPFAM" id="SSF47459">
    <property type="entry name" value="HLH, helix-loop-helix DNA-binding domain"/>
    <property type="match status" value="1"/>
</dbReference>
<name>A0AA39RYQ0_ACESA</name>
<organism evidence="8 9">
    <name type="scientific">Acer saccharum</name>
    <name type="common">Sugar maple</name>
    <dbReference type="NCBI Taxonomy" id="4024"/>
    <lineage>
        <taxon>Eukaryota</taxon>
        <taxon>Viridiplantae</taxon>
        <taxon>Streptophyta</taxon>
        <taxon>Embryophyta</taxon>
        <taxon>Tracheophyta</taxon>
        <taxon>Spermatophyta</taxon>
        <taxon>Magnoliopsida</taxon>
        <taxon>eudicotyledons</taxon>
        <taxon>Gunneridae</taxon>
        <taxon>Pentapetalae</taxon>
        <taxon>rosids</taxon>
        <taxon>malvids</taxon>
        <taxon>Sapindales</taxon>
        <taxon>Sapindaceae</taxon>
        <taxon>Hippocastanoideae</taxon>
        <taxon>Acereae</taxon>
        <taxon>Acer</taxon>
    </lineage>
</organism>
<dbReference type="GO" id="GO:0003677">
    <property type="term" value="F:DNA binding"/>
    <property type="evidence" value="ECO:0007669"/>
    <property type="project" value="UniProtKB-KW"/>
</dbReference>
<gene>
    <name evidence="8" type="ORF">LWI29_014009</name>
</gene>
<evidence type="ECO:0000313" key="9">
    <source>
        <dbReference type="Proteomes" id="UP001168877"/>
    </source>
</evidence>
<dbReference type="InterPro" id="IPR044295">
    <property type="entry name" value="BIM1/2/3"/>
</dbReference>
<reference evidence="8" key="2">
    <citation type="submission" date="2023-06" db="EMBL/GenBank/DDBJ databases">
        <authorList>
            <person name="Swenson N.G."/>
            <person name="Wegrzyn J.L."/>
            <person name="Mcevoy S.L."/>
        </authorList>
    </citation>
    <scope>NUCLEOTIDE SEQUENCE</scope>
    <source>
        <strain evidence="8">NS2018</strain>
        <tissue evidence="8">Leaf</tissue>
    </source>
</reference>
<dbReference type="Proteomes" id="UP001168877">
    <property type="component" value="Unassembled WGS sequence"/>
</dbReference>
<dbReference type="GO" id="GO:0046983">
    <property type="term" value="F:protein dimerization activity"/>
    <property type="evidence" value="ECO:0007669"/>
    <property type="project" value="InterPro"/>
</dbReference>
<evidence type="ECO:0000313" key="8">
    <source>
        <dbReference type="EMBL" id="KAK0586891.1"/>
    </source>
</evidence>
<dbReference type="PROSITE" id="PS50888">
    <property type="entry name" value="BHLH"/>
    <property type="match status" value="1"/>
</dbReference>
<dbReference type="SMART" id="SM00353">
    <property type="entry name" value="HLH"/>
    <property type="match status" value="1"/>
</dbReference>
<dbReference type="Gene3D" id="4.10.280.10">
    <property type="entry name" value="Helix-loop-helix DNA-binding domain"/>
    <property type="match status" value="1"/>
</dbReference>
<dbReference type="AlphaFoldDB" id="A0AA39RYQ0"/>
<dbReference type="CDD" id="cd11453">
    <property type="entry name" value="bHLH_AtBIM_like"/>
    <property type="match status" value="1"/>
</dbReference>
<dbReference type="PANTHER" id="PTHR46412:SF3">
    <property type="entry name" value="TRANSCRIPTION FACTOR BIM1"/>
    <property type="match status" value="1"/>
</dbReference>
<keyword evidence="9" id="KW-1185">Reference proteome</keyword>
<reference evidence="8" key="1">
    <citation type="journal article" date="2022" name="Plant J.">
        <title>Strategies of tolerance reflected in two North American maple genomes.</title>
        <authorList>
            <person name="McEvoy S.L."/>
            <person name="Sezen U.U."/>
            <person name="Trouern-Trend A."/>
            <person name="McMahon S.M."/>
            <person name="Schaberg P.G."/>
            <person name="Yang J."/>
            <person name="Wegrzyn J.L."/>
            <person name="Swenson N.G."/>
        </authorList>
    </citation>
    <scope>NUCLEOTIDE SEQUENCE</scope>
    <source>
        <strain evidence="8">NS2018</strain>
    </source>
</reference>
<proteinExistence type="predicted"/>
<evidence type="ECO:0000259" key="7">
    <source>
        <dbReference type="PROSITE" id="PS50888"/>
    </source>
</evidence>
<accession>A0AA39RYQ0</accession>
<dbReference type="PANTHER" id="PTHR46412">
    <property type="entry name" value="BES1-INTERACTING MYC-LIKE PROTEIN"/>
    <property type="match status" value="1"/>
</dbReference>
<comment type="caution">
    <text evidence="8">The sequence shown here is derived from an EMBL/GenBank/DDBJ whole genome shotgun (WGS) entry which is preliminary data.</text>
</comment>
<protein>
    <recommendedName>
        <fullName evidence="7">BHLH domain-containing protein</fullName>
    </recommendedName>
</protein>
<feature type="compositionally biased region" description="Basic and acidic residues" evidence="6">
    <location>
        <begin position="382"/>
        <end position="391"/>
    </location>
</feature>
<dbReference type="GO" id="GO:0006351">
    <property type="term" value="P:DNA-templated transcription"/>
    <property type="evidence" value="ECO:0007669"/>
    <property type="project" value="InterPro"/>
</dbReference>
<dbReference type="InterPro" id="IPR036638">
    <property type="entry name" value="HLH_DNA-bd_sf"/>
</dbReference>
<feature type="region of interest" description="Disordered" evidence="6">
    <location>
        <begin position="365"/>
        <end position="391"/>
    </location>
</feature>
<dbReference type="EMBL" id="JAUESC010000382">
    <property type="protein sequence ID" value="KAK0586891.1"/>
    <property type="molecule type" value="Genomic_DNA"/>
</dbReference>